<name>A0A0R1VYP7_9LACO</name>
<dbReference type="RefSeq" id="WP_155804309.1">
    <property type="nucleotide sequence ID" value="NZ_AZGF01000025.1"/>
</dbReference>
<dbReference type="Proteomes" id="UP000051820">
    <property type="component" value="Unassembled WGS sequence"/>
</dbReference>
<organism evidence="1 2">
    <name type="scientific">Paucilactobacillus suebicus DSM 5007 = KCTC 3549</name>
    <dbReference type="NCBI Taxonomy" id="1423807"/>
    <lineage>
        <taxon>Bacteria</taxon>
        <taxon>Bacillati</taxon>
        <taxon>Bacillota</taxon>
        <taxon>Bacilli</taxon>
        <taxon>Lactobacillales</taxon>
        <taxon>Lactobacillaceae</taxon>
        <taxon>Paucilactobacillus</taxon>
    </lineage>
</organism>
<comment type="caution">
    <text evidence="1">The sequence shown here is derived from an EMBL/GenBank/DDBJ whole genome shotgun (WGS) entry which is preliminary data.</text>
</comment>
<dbReference type="AlphaFoldDB" id="A0A0R1VYP7"/>
<accession>A0A0R1VYP7</accession>
<evidence type="ECO:0000313" key="2">
    <source>
        <dbReference type="Proteomes" id="UP000051820"/>
    </source>
</evidence>
<dbReference type="STRING" id="1423807.FD16_GL001093"/>
<gene>
    <name evidence="1" type="ORF">FD16_GL001093</name>
</gene>
<protein>
    <submittedName>
        <fullName evidence="1">Uncharacterized protein</fullName>
    </submittedName>
</protein>
<evidence type="ECO:0000313" key="1">
    <source>
        <dbReference type="EMBL" id="KRM10792.1"/>
    </source>
</evidence>
<sequence length="52" mass="6001">MEFKYFDDEELTFETMLQAAASQDVYRIEVTSAIGTKDYIRTGAGWKEPEAF</sequence>
<dbReference type="PATRIC" id="fig|1423807.3.peg.1113"/>
<proteinExistence type="predicted"/>
<keyword evidence="2" id="KW-1185">Reference proteome</keyword>
<dbReference type="EMBL" id="AZGF01000025">
    <property type="protein sequence ID" value="KRM10792.1"/>
    <property type="molecule type" value="Genomic_DNA"/>
</dbReference>
<reference evidence="1 2" key="1">
    <citation type="journal article" date="2015" name="Genome Announc.">
        <title>Expanding the biotechnology potential of lactobacilli through comparative genomics of 213 strains and associated genera.</title>
        <authorList>
            <person name="Sun Z."/>
            <person name="Harris H.M."/>
            <person name="McCann A."/>
            <person name="Guo C."/>
            <person name="Argimon S."/>
            <person name="Zhang W."/>
            <person name="Yang X."/>
            <person name="Jeffery I.B."/>
            <person name="Cooney J.C."/>
            <person name="Kagawa T.F."/>
            <person name="Liu W."/>
            <person name="Song Y."/>
            <person name="Salvetti E."/>
            <person name="Wrobel A."/>
            <person name="Rasinkangas P."/>
            <person name="Parkhill J."/>
            <person name="Rea M.C."/>
            <person name="O'Sullivan O."/>
            <person name="Ritari J."/>
            <person name="Douillard F.P."/>
            <person name="Paul Ross R."/>
            <person name="Yang R."/>
            <person name="Briner A.E."/>
            <person name="Felis G.E."/>
            <person name="de Vos W.M."/>
            <person name="Barrangou R."/>
            <person name="Klaenhammer T.R."/>
            <person name="Caufield P.W."/>
            <person name="Cui Y."/>
            <person name="Zhang H."/>
            <person name="O'Toole P.W."/>
        </authorList>
    </citation>
    <scope>NUCLEOTIDE SEQUENCE [LARGE SCALE GENOMIC DNA]</scope>
    <source>
        <strain evidence="1 2">DSM 5007</strain>
    </source>
</reference>